<keyword evidence="4" id="KW-0133">Cell shape</keyword>
<evidence type="ECO:0000256" key="2">
    <source>
        <dbReference type="ARBA" id="ARBA00022729"/>
    </source>
</evidence>
<dbReference type="Gene3D" id="3.40.710.10">
    <property type="entry name" value="DD-peptidase/beta-lactamase superfamily"/>
    <property type="match status" value="1"/>
</dbReference>
<keyword evidence="5" id="KW-0573">Peptidoglycan synthesis</keyword>
<dbReference type="PANTHER" id="PTHR21581:SF26">
    <property type="entry name" value="D-ALANYL-D-ALANINE ENDOPEPTIDASE"/>
    <property type="match status" value="1"/>
</dbReference>
<feature type="region of interest" description="Disordered" evidence="8">
    <location>
        <begin position="22"/>
        <end position="103"/>
    </location>
</feature>
<feature type="domain" description="Peptidase S11 D-alanyl-D-alanine carboxypeptidase A N-terminal" evidence="9">
    <location>
        <begin position="164"/>
        <end position="387"/>
    </location>
</feature>
<comment type="similarity">
    <text evidence="1 7">Belongs to the peptidase S11 family.</text>
</comment>
<keyword evidence="3 10" id="KW-0378">Hydrolase</keyword>
<dbReference type="InterPro" id="IPR018044">
    <property type="entry name" value="Peptidase_S11"/>
</dbReference>
<evidence type="ECO:0000256" key="8">
    <source>
        <dbReference type="SAM" id="MobiDB-lite"/>
    </source>
</evidence>
<sequence>MWRGGLGAVSIGIALTALPWAHAQAGPKKPAKAAAASKAAAPKAAAKSGSAKTSSAKAGKAGSATKADVRREPPRGKRAIAENKRDAKVASAKDSKKGGKADRVRATVVAKGAKGKSRAQERAERLAARETRVTLRHAVHTPREAPAPRLSIAQAAGLHHAGDALDLKSSVALVLDQDTHEVLFSKNDHAVLPIASLTKLMTGLLVSEARLPLDELITITDEDVDYEKGSSSRLAVGTTLTRGELMHLALMSSENRAAHALGRTYPGGLQRFVGLMNNRAAALGMKDTRYVEPTGLSSSNRASAIDLATLVGFASQDPLLRQLTTSQGYEVAVGSRVLTYNNTNRLVHKPDWQIGLQKTGYISEAGQCLVMQARVAGRKVIMVFLDSNGKYSRLADAERVRRWVENERPSSTFAGNGYAG</sequence>
<name>A0ABW4KUY9_9BURK</name>
<dbReference type="GO" id="GO:0016787">
    <property type="term" value="F:hydrolase activity"/>
    <property type="evidence" value="ECO:0007669"/>
    <property type="project" value="UniProtKB-KW"/>
</dbReference>
<dbReference type="EMBL" id="JBHUEJ010000019">
    <property type="protein sequence ID" value="MFD1711009.1"/>
    <property type="molecule type" value="Genomic_DNA"/>
</dbReference>
<evidence type="ECO:0000256" key="5">
    <source>
        <dbReference type="ARBA" id="ARBA00022984"/>
    </source>
</evidence>
<dbReference type="PANTHER" id="PTHR21581">
    <property type="entry name" value="D-ALANYL-D-ALANINE CARBOXYPEPTIDASE"/>
    <property type="match status" value="1"/>
</dbReference>
<evidence type="ECO:0000259" key="9">
    <source>
        <dbReference type="Pfam" id="PF00768"/>
    </source>
</evidence>
<gene>
    <name evidence="10" type="ORF">ACFSF0_10355</name>
</gene>
<protein>
    <submittedName>
        <fullName evidence="10">Serine hydrolase</fullName>
    </submittedName>
</protein>
<dbReference type="RefSeq" id="WP_147911768.1">
    <property type="nucleotide sequence ID" value="NZ_JBHUEJ010000019.1"/>
</dbReference>
<evidence type="ECO:0000256" key="3">
    <source>
        <dbReference type="ARBA" id="ARBA00022801"/>
    </source>
</evidence>
<feature type="compositionally biased region" description="Low complexity" evidence="8">
    <location>
        <begin position="25"/>
        <end position="66"/>
    </location>
</feature>
<evidence type="ECO:0000256" key="1">
    <source>
        <dbReference type="ARBA" id="ARBA00007164"/>
    </source>
</evidence>
<evidence type="ECO:0000313" key="11">
    <source>
        <dbReference type="Proteomes" id="UP001597304"/>
    </source>
</evidence>
<dbReference type="SUPFAM" id="SSF56601">
    <property type="entry name" value="beta-lactamase/transpeptidase-like"/>
    <property type="match status" value="1"/>
</dbReference>
<keyword evidence="6" id="KW-0961">Cell wall biogenesis/degradation</keyword>
<dbReference type="InterPro" id="IPR001967">
    <property type="entry name" value="Peptidase_S11_N"/>
</dbReference>
<organism evidence="10 11">
    <name type="scientific">Ottowia flava</name>
    <dbReference type="NCBI Taxonomy" id="2675430"/>
    <lineage>
        <taxon>Bacteria</taxon>
        <taxon>Pseudomonadati</taxon>
        <taxon>Pseudomonadota</taxon>
        <taxon>Betaproteobacteria</taxon>
        <taxon>Burkholderiales</taxon>
        <taxon>Comamonadaceae</taxon>
        <taxon>Ottowia</taxon>
    </lineage>
</organism>
<feature type="compositionally biased region" description="Basic and acidic residues" evidence="8">
    <location>
        <begin position="67"/>
        <end position="103"/>
    </location>
</feature>
<dbReference type="PRINTS" id="PR00725">
    <property type="entry name" value="DADACBPTASE1"/>
</dbReference>
<keyword evidence="2" id="KW-0732">Signal</keyword>
<evidence type="ECO:0000256" key="6">
    <source>
        <dbReference type="ARBA" id="ARBA00023316"/>
    </source>
</evidence>
<comment type="caution">
    <text evidence="10">The sequence shown here is derived from an EMBL/GenBank/DDBJ whole genome shotgun (WGS) entry which is preliminary data.</text>
</comment>
<dbReference type="Pfam" id="PF00768">
    <property type="entry name" value="Peptidase_S11"/>
    <property type="match status" value="1"/>
</dbReference>
<evidence type="ECO:0000256" key="4">
    <source>
        <dbReference type="ARBA" id="ARBA00022960"/>
    </source>
</evidence>
<proteinExistence type="inferred from homology"/>
<evidence type="ECO:0000313" key="10">
    <source>
        <dbReference type="EMBL" id="MFD1711009.1"/>
    </source>
</evidence>
<reference evidence="11" key="1">
    <citation type="journal article" date="2019" name="Int. J. Syst. Evol. Microbiol.">
        <title>The Global Catalogue of Microorganisms (GCM) 10K type strain sequencing project: providing services to taxonomists for standard genome sequencing and annotation.</title>
        <authorList>
            <consortium name="The Broad Institute Genomics Platform"/>
            <consortium name="The Broad Institute Genome Sequencing Center for Infectious Disease"/>
            <person name="Wu L."/>
            <person name="Ma J."/>
        </authorList>
    </citation>
    <scope>NUCLEOTIDE SEQUENCE [LARGE SCALE GENOMIC DNA]</scope>
    <source>
        <strain evidence="11">LMG 29247</strain>
    </source>
</reference>
<keyword evidence="11" id="KW-1185">Reference proteome</keyword>
<dbReference type="Proteomes" id="UP001597304">
    <property type="component" value="Unassembled WGS sequence"/>
</dbReference>
<evidence type="ECO:0000256" key="7">
    <source>
        <dbReference type="RuleBase" id="RU004016"/>
    </source>
</evidence>
<dbReference type="InterPro" id="IPR012338">
    <property type="entry name" value="Beta-lactam/transpept-like"/>
</dbReference>
<accession>A0ABW4KUY9</accession>